<dbReference type="RefSeq" id="WP_013176599.1">
    <property type="nucleotide sequence ID" value="NC_014221.1"/>
</dbReference>
<dbReference type="SMART" id="SM00798">
    <property type="entry name" value="AICARFT_IMPCHas"/>
    <property type="match status" value="1"/>
</dbReference>
<dbReference type="eggNOG" id="COG0138">
    <property type="taxonomic scope" value="Bacteria"/>
</dbReference>
<keyword evidence="6 10" id="KW-0378">Hydrolase</keyword>
<dbReference type="EC" id="3.5.4.10" evidence="10"/>
<reference evidence="13" key="1">
    <citation type="submission" date="2010-05" db="EMBL/GenBank/DDBJ databases">
        <title>The complete genome of Truepera radiovictris DSM 17093.</title>
        <authorList>
            <consortium name="US DOE Joint Genome Institute (JGI-PGF)"/>
            <person name="Lucas S."/>
            <person name="Copeland A."/>
            <person name="Lapidus A."/>
            <person name="Glavina del Rio T."/>
            <person name="Dalin E."/>
            <person name="Tice H."/>
            <person name="Bruce D."/>
            <person name="Goodwin L."/>
            <person name="Pitluck S."/>
            <person name="Kyrpides N."/>
            <person name="Mavromatis K."/>
            <person name="Ovchinnikova G."/>
            <person name="Munk A.C."/>
            <person name="Detter J.C."/>
            <person name="Han C."/>
            <person name="Tapia R."/>
            <person name="Land M."/>
            <person name="Hauser L."/>
            <person name="Markowitz V."/>
            <person name="Cheng J.-F."/>
            <person name="Hugenholtz P."/>
            <person name="Woyke T."/>
            <person name="Wu D."/>
            <person name="Tindall B."/>
            <person name="Pomrenke H.G."/>
            <person name="Brambilla E."/>
            <person name="Klenk H.-P."/>
            <person name="Eisen J.A."/>
        </authorList>
    </citation>
    <scope>NUCLEOTIDE SEQUENCE [LARGE SCALE GENOMIC DNA]</scope>
    <source>
        <strain evidence="13">DSM 17093 / CIP 108686 / LMG 22925 / RQ-24</strain>
    </source>
</reference>
<dbReference type="UniPathway" id="UPA00074">
    <property type="reaction ID" value="UER00133"/>
</dbReference>
<dbReference type="Gene3D" id="3.40.140.20">
    <property type="match status" value="2"/>
</dbReference>
<dbReference type="InterPro" id="IPR016193">
    <property type="entry name" value="Cytidine_deaminase-like"/>
</dbReference>
<comment type="domain">
    <text evidence="10">The IMP cyclohydrolase activity resides in the N-terminal region.</text>
</comment>
<comment type="pathway">
    <text evidence="1 10">Purine metabolism; IMP biosynthesis via de novo pathway; IMP from 5-formamido-1-(5-phospho-D-ribosyl)imidazole-4-carboxamide: step 1/1.</text>
</comment>
<evidence type="ECO:0000313" key="12">
    <source>
        <dbReference type="EMBL" id="ADI13219.1"/>
    </source>
</evidence>
<dbReference type="PANTHER" id="PTHR11692:SF0">
    <property type="entry name" value="BIFUNCTIONAL PURINE BIOSYNTHESIS PROTEIN ATIC"/>
    <property type="match status" value="1"/>
</dbReference>
<organism evidence="12 13">
    <name type="scientific">Truepera radiovictrix (strain DSM 17093 / CIP 108686 / LMG 22925 / RQ-24)</name>
    <dbReference type="NCBI Taxonomy" id="649638"/>
    <lineage>
        <taxon>Bacteria</taxon>
        <taxon>Thermotogati</taxon>
        <taxon>Deinococcota</taxon>
        <taxon>Deinococci</taxon>
        <taxon>Trueperales</taxon>
        <taxon>Trueperaceae</taxon>
        <taxon>Truepera</taxon>
    </lineage>
</organism>
<dbReference type="Gene3D" id="3.40.50.1380">
    <property type="entry name" value="Methylglyoxal synthase-like domain"/>
    <property type="match status" value="1"/>
</dbReference>
<dbReference type="InterPro" id="IPR036914">
    <property type="entry name" value="MGS-like_dom_sf"/>
</dbReference>
<comment type="catalytic activity">
    <reaction evidence="8 10">
        <text>(6R)-10-formyltetrahydrofolate + 5-amino-1-(5-phospho-beta-D-ribosyl)imidazole-4-carboxamide = 5-formamido-1-(5-phospho-D-ribosyl)imidazole-4-carboxamide + (6S)-5,6,7,8-tetrahydrofolate</text>
        <dbReference type="Rhea" id="RHEA:22192"/>
        <dbReference type="ChEBI" id="CHEBI:57453"/>
        <dbReference type="ChEBI" id="CHEBI:58467"/>
        <dbReference type="ChEBI" id="CHEBI:58475"/>
        <dbReference type="ChEBI" id="CHEBI:195366"/>
        <dbReference type="EC" id="2.1.2.3"/>
    </reaction>
</comment>
<comment type="pathway">
    <text evidence="2 10">Purine metabolism; IMP biosynthesis via de novo pathway; 5-formamido-1-(5-phospho-D-ribosyl)imidazole-4-carboxamide from 5-amino-1-(5-phospho-D-ribosyl)imidazole-4-carboxamide (10-formyl THF route): step 1/1.</text>
</comment>
<keyword evidence="4 10" id="KW-0808">Transferase</keyword>
<dbReference type="PROSITE" id="PS51855">
    <property type="entry name" value="MGS"/>
    <property type="match status" value="1"/>
</dbReference>
<dbReference type="GO" id="GO:0003937">
    <property type="term" value="F:IMP cyclohydrolase activity"/>
    <property type="evidence" value="ECO:0007669"/>
    <property type="project" value="UniProtKB-UniRule"/>
</dbReference>
<name>D7CX95_TRURR</name>
<dbReference type="CDD" id="cd01421">
    <property type="entry name" value="IMPCH"/>
    <property type="match status" value="1"/>
</dbReference>
<evidence type="ECO:0000313" key="13">
    <source>
        <dbReference type="Proteomes" id="UP000000379"/>
    </source>
</evidence>
<keyword evidence="13" id="KW-1185">Reference proteome</keyword>
<evidence type="ECO:0000256" key="3">
    <source>
        <dbReference type="ARBA" id="ARBA00007667"/>
    </source>
</evidence>
<dbReference type="GO" id="GO:0004643">
    <property type="term" value="F:phosphoribosylaminoimidazolecarboxamide formyltransferase activity"/>
    <property type="evidence" value="ECO:0007669"/>
    <property type="project" value="UniProtKB-UniRule"/>
</dbReference>
<dbReference type="InterPro" id="IPR011607">
    <property type="entry name" value="MGS-like_dom"/>
</dbReference>
<comment type="catalytic activity">
    <reaction evidence="9 10">
        <text>IMP + H2O = 5-formamido-1-(5-phospho-D-ribosyl)imidazole-4-carboxamide</text>
        <dbReference type="Rhea" id="RHEA:18445"/>
        <dbReference type="ChEBI" id="CHEBI:15377"/>
        <dbReference type="ChEBI" id="CHEBI:58053"/>
        <dbReference type="ChEBI" id="CHEBI:58467"/>
        <dbReference type="EC" id="3.5.4.10"/>
    </reaction>
</comment>
<evidence type="ECO:0000256" key="1">
    <source>
        <dbReference type="ARBA" id="ARBA00004844"/>
    </source>
</evidence>
<dbReference type="SUPFAM" id="SSF52335">
    <property type="entry name" value="Methylglyoxal synthase-like"/>
    <property type="match status" value="1"/>
</dbReference>
<evidence type="ECO:0000256" key="8">
    <source>
        <dbReference type="ARBA" id="ARBA00050488"/>
    </source>
</evidence>
<evidence type="ECO:0000256" key="5">
    <source>
        <dbReference type="ARBA" id="ARBA00022755"/>
    </source>
</evidence>
<dbReference type="InterPro" id="IPR024051">
    <property type="entry name" value="AICAR_Tfase_dup_dom_sf"/>
</dbReference>
<evidence type="ECO:0000256" key="7">
    <source>
        <dbReference type="ARBA" id="ARBA00023268"/>
    </source>
</evidence>
<dbReference type="PIRSF" id="PIRSF000414">
    <property type="entry name" value="AICARFT_IMPCHas"/>
    <property type="match status" value="1"/>
</dbReference>
<gene>
    <name evidence="10" type="primary">purH</name>
    <name evidence="12" type="ordered locus">Trad_0076</name>
</gene>
<proteinExistence type="inferred from homology"/>
<dbReference type="Pfam" id="PF02142">
    <property type="entry name" value="MGS"/>
    <property type="match status" value="1"/>
</dbReference>
<dbReference type="HOGENOM" id="CLU_016316_5_2_0"/>
<dbReference type="Proteomes" id="UP000000379">
    <property type="component" value="Chromosome"/>
</dbReference>
<evidence type="ECO:0000256" key="4">
    <source>
        <dbReference type="ARBA" id="ARBA00022679"/>
    </source>
</evidence>
<protein>
    <recommendedName>
        <fullName evidence="10">Bifunctional purine biosynthesis protein PurH</fullName>
    </recommendedName>
    <domain>
        <recommendedName>
            <fullName evidence="10">Phosphoribosylaminoimidazolecarboxamide formyltransferase</fullName>
            <ecNumber evidence="10">2.1.2.3</ecNumber>
        </recommendedName>
        <alternativeName>
            <fullName evidence="10">AICAR transformylase</fullName>
        </alternativeName>
    </domain>
    <domain>
        <recommendedName>
            <fullName evidence="10">IMP cyclohydrolase</fullName>
            <ecNumber evidence="10">3.5.4.10</ecNumber>
        </recommendedName>
        <alternativeName>
            <fullName evidence="10">ATIC</fullName>
        </alternativeName>
        <alternativeName>
            <fullName evidence="10">IMP synthase</fullName>
        </alternativeName>
        <alternativeName>
            <fullName evidence="10">Inosinicase</fullName>
        </alternativeName>
    </domain>
</protein>
<evidence type="ECO:0000256" key="6">
    <source>
        <dbReference type="ARBA" id="ARBA00022801"/>
    </source>
</evidence>
<keyword evidence="7 10" id="KW-0511">Multifunctional enzyme</keyword>
<dbReference type="InterPro" id="IPR002695">
    <property type="entry name" value="PurH-like"/>
</dbReference>
<evidence type="ECO:0000256" key="10">
    <source>
        <dbReference type="HAMAP-Rule" id="MF_00139"/>
    </source>
</evidence>
<dbReference type="Pfam" id="PF01808">
    <property type="entry name" value="AICARFT_IMPCHas"/>
    <property type="match status" value="1"/>
</dbReference>
<keyword evidence="5 10" id="KW-0658">Purine biosynthesis</keyword>
<dbReference type="EMBL" id="CP002049">
    <property type="protein sequence ID" value="ADI13219.1"/>
    <property type="molecule type" value="Genomic_DNA"/>
</dbReference>
<dbReference type="GO" id="GO:0006189">
    <property type="term" value="P:'de novo' IMP biosynthetic process"/>
    <property type="evidence" value="ECO:0007669"/>
    <property type="project" value="UniProtKB-UniRule"/>
</dbReference>
<dbReference type="KEGG" id="tra:Trad_0076"/>
<dbReference type="NCBIfam" id="TIGR00355">
    <property type="entry name" value="purH"/>
    <property type="match status" value="1"/>
</dbReference>
<dbReference type="AlphaFoldDB" id="D7CX95"/>
<dbReference type="HAMAP" id="MF_00139">
    <property type="entry name" value="PurH"/>
    <property type="match status" value="1"/>
</dbReference>
<dbReference type="FunFam" id="3.40.50.1380:FF:000001">
    <property type="entry name" value="Bifunctional purine biosynthesis protein PurH"/>
    <property type="match status" value="1"/>
</dbReference>
<evidence type="ECO:0000259" key="11">
    <source>
        <dbReference type="PROSITE" id="PS51855"/>
    </source>
</evidence>
<dbReference type="EC" id="2.1.2.3" evidence="10"/>
<feature type="domain" description="MGS-like" evidence="11">
    <location>
        <begin position="1"/>
        <end position="141"/>
    </location>
</feature>
<dbReference type="STRING" id="649638.Trad_0076"/>
<dbReference type="SUPFAM" id="SSF53927">
    <property type="entry name" value="Cytidine deaminase-like"/>
    <property type="match status" value="1"/>
</dbReference>
<dbReference type="GO" id="GO:0005829">
    <property type="term" value="C:cytosol"/>
    <property type="evidence" value="ECO:0007669"/>
    <property type="project" value="TreeGrafter"/>
</dbReference>
<evidence type="ECO:0000256" key="9">
    <source>
        <dbReference type="ARBA" id="ARBA00050687"/>
    </source>
</evidence>
<dbReference type="SMART" id="SM00851">
    <property type="entry name" value="MGS"/>
    <property type="match status" value="1"/>
</dbReference>
<dbReference type="FunFam" id="3.40.140.20:FF:000001">
    <property type="entry name" value="Bifunctional purine biosynthesis protein PurH"/>
    <property type="match status" value="1"/>
</dbReference>
<accession>D7CX95</accession>
<sequence>MRALLSVSDKTGLEPFARALQELGCELLSTGGTYEQLRGAGLSVRRVADETGFPEILDGRVKTLHPKLHGALLATSAPDHEAALRAHGITPIDVLVVNLYPFRETVARGAPFAEVVENIDIGGPAMLRAAAKNHARVFAVCDPADYPRVLAALRSGGGAGLRLELAHKAFAHTAAYDAAIERYLAAQLTPPDAQPEGHAPEADAALPPTLTLRLERAQSLRYGENPHQRGARYREVGRRGCWDEAVQRSGVALSYLNLFDAEAAWRLVHALGEAPAAVIVKHANPCGVALGESIERAYRRAFEADPKSAFGGVVALNRPVSEALADELLANPKADVLIAPAFVPGVAERLAAKRKNLRVLEAPPPNRPARELRPIDGGFLVQEPDTVLPERAAWRVVTERQPTDAEWRDLELAWVVCAYTKSNAIVLVKDGQALGIGAGQQSRVDASRIAAQKAAGRARGGACASDAFYPFRDGLEVAAEAGVAAVIQPGGSVKDGELIEAANELGLAMVMTGRRHFLH</sequence>
<evidence type="ECO:0000256" key="2">
    <source>
        <dbReference type="ARBA" id="ARBA00004954"/>
    </source>
</evidence>
<dbReference type="OrthoDB" id="9802065at2"/>
<dbReference type="PANTHER" id="PTHR11692">
    <property type="entry name" value="BIFUNCTIONAL PURINE BIOSYNTHESIS PROTEIN PURH"/>
    <property type="match status" value="1"/>
</dbReference>
<comment type="similarity">
    <text evidence="3 10">Belongs to the PurH family.</text>
</comment>
<reference evidence="12 13" key="2">
    <citation type="journal article" date="2011" name="Stand. Genomic Sci.">
        <title>Complete genome sequence of Truepera radiovictrix type strain (RQ-24).</title>
        <authorList>
            <person name="Ivanova N."/>
            <person name="Rohde C."/>
            <person name="Munk C."/>
            <person name="Nolan M."/>
            <person name="Lucas S."/>
            <person name="Del Rio T.G."/>
            <person name="Tice H."/>
            <person name="Deshpande S."/>
            <person name="Cheng J.F."/>
            <person name="Tapia R."/>
            <person name="Han C."/>
            <person name="Goodwin L."/>
            <person name="Pitluck S."/>
            <person name="Liolios K."/>
            <person name="Mavromatis K."/>
            <person name="Mikhailova N."/>
            <person name="Pati A."/>
            <person name="Chen A."/>
            <person name="Palaniappan K."/>
            <person name="Land M."/>
            <person name="Hauser L."/>
            <person name="Chang Y.J."/>
            <person name="Jeffries C.D."/>
            <person name="Brambilla E."/>
            <person name="Rohde M."/>
            <person name="Goker M."/>
            <person name="Tindall B.J."/>
            <person name="Woyke T."/>
            <person name="Bristow J."/>
            <person name="Eisen J.A."/>
            <person name="Markowitz V."/>
            <person name="Hugenholtz P."/>
            <person name="Kyrpides N.C."/>
            <person name="Klenk H.P."/>
            <person name="Lapidus A."/>
        </authorList>
    </citation>
    <scope>NUCLEOTIDE SEQUENCE [LARGE SCALE GENOMIC DNA]</scope>
    <source>
        <strain evidence="13">DSM 17093 / CIP 108686 / LMG 22925 / RQ-24</strain>
    </source>
</reference>
<dbReference type="NCBIfam" id="NF002049">
    <property type="entry name" value="PRK00881.1"/>
    <property type="match status" value="1"/>
</dbReference>